<dbReference type="EMBL" id="KN826892">
    <property type="protein sequence ID" value="KIK77649.1"/>
    <property type="molecule type" value="Genomic_DNA"/>
</dbReference>
<dbReference type="AlphaFoldDB" id="A0A0D0DAR7"/>
<feature type="non-terminal residue" evidence="1">
    <location>
        <position position="80"/>
    </location>
</feature>
<keyword evidence="2" id="KW-1185">Reference proteome</keyword>
<dbReference type="OrthoDB" id="2638922at2759"/>
<dbReference type="HOGENOM" id="CLU_2758506_0_0_1"/>
<accession>A0A0D0DAR7</accession>
<sequence>IAEKLFSIKPNLMPEEQTMSVFTRMNSATRNCQQVHALINMTQIQQWHMYDPAWQIVHEHPMLSFYDLNSLIKPPSEGAL</sequence>
<gene>
    <name evidence="1" type="ORF">PAXRUDRAFT_108355</name>
</gene>
<organism evidence="1 2">
    <name type="scientific">Paxillus rubicundulus Ve08.2h10</name>
    <dbReference type="NCBI Taxonomy" id="930991"/>
    <lineage>
        <taxon>Eukaryota</taxon>
        <taxon>Fungi</taxon>
        <taxon>Dikarya</taxon>
        <taxon>Basidiomycota</taxon>
        <taxon>Agaricomycotina</taxon>
        <taxon>Agaricomycetes</taxon>
        <taxon>Agaricomycetidae</taxon>
        <taxon>Boletales</taxon>
        <taxon>Paxilineae</taxon>
        <taxon>Paxillaceae</taxon>
        <taxon>Paxillus</taxon>
    </lineage>
</organism>
<evidence type="ECO:0000313" key="2">
    <source>
        <dbReference type="Proteomes" id="UP000054538"/>
    </source>
</evidence>
<reference evidence="1 2" key="1">
    <citation type="submission" date="2014-04" db="EMBL/GenBank/DDBJ databases">
        <authorList>
            <consortium name="DOE Joint Genome Institute"/>
            <person name="Kuo A."/>
            <person name="Kohler A."/>
            <person name="Jargeat P."/>
            <person name="Nagy L.G."/>
            <person name="Floudas D."/>
            <person name="Copeland A."/>
            <person name="Barry K.W."/>
            <person name="Cichocki N."/>
            <person name="Veneault-Fourrey C."/>
            <person name="LaButti K."/>
            <person name="Lindquist E.A."/>
            <person name="Lipzen A."/>
            <person name="Lundell T."/>
            <person name="Morin E."/>
            <person name="Murat C."/>
            <person name="Sun H."/>
            <person name="Tunlid A."/>
            <person name="Henrissat B."/>
            <person name="Grigoriev I.V."/>
            <person name="Hibbett D.S."/>
            <person name="Martin F."/>
            <person name="Nordberg H.P."/>
            <person name="Cantor M.N."/>
            <person name="Hua S.X."/>
        </authorList>
    </citation>
    <scope>NUCLEOTIDE SEQUENCE [LARGE SCALE GENOMIC DNA]</scope>
    <source>
        <strain evidence="1 2">Ve08.2h10</strain>
    </source>
</reference>
<name>A0A0D0DAR7_9AGAM</name>
<feature type="non-terminal residue" evidence="1">
    <location>
        <position position="1"/>
    </location>
</feature>
<protein>
    <submittedName>
        <fullName evidence="1">Uncharacterized protein</fullName>
    </submittedName>
</protein>
<evidence type="ECO:0000313" key="1">
    <source>
        <dbReference type="EMBL" id="KIK77649.1"/>
    </source>
</evidence>
<proteinExistence type="predicted"/>
<dbReference type="Proteomes" id="UP000054538">
    <property type="component" value="Unassembled WGS sequence"/>
</dbReference>
<reference evidence="2" key="2">
    <citation type="submission" date="2015-01" db="EMBL/GenBank/DDBJ databases">
        <title>Evolutionary Origins and Diversification of the Mycorrhizal Mutualists.</title>
        <authorList>
            <consortium name="DOE Joint Genome Institute"/>
            <consortium name="Mycorrhizal Genomics Consortium"/>
            <person name="Kohler A."/>
            <person name="Kuo A."/>
            <person name="Nagy L.G."/>
            <person name="Floudas D."/>
            <person name="Copeland A."/>
            <person name="Barry K.W."/>
            <person name="Cichocki N."/>
            <person name="Veneault-Fourrey C."/>
            <person name="LaButti K."/>
            <person name="Lindquist E.A."/>
            <person name="Lipzen A."/>
            <person name="Lundell T."/>
            <person name="Morin E."/>
            <person name="Murat C."/>
            <person name="Riley R."/>
            <person name="Ohm R."/>
            <person name="Sun H."/>
            <person name="Tunlid A."/>
            <person name="Henrissat B."/>
            <person name="Grigoriev I.V."/>
            <person name="Hibbett D.S."/>
            <person name="Martin F."/>
        </authorList>
    </citation>
    <scope>NUCLEOTIDE SEQUENCE [LARGE SCALE GENOMIC DNA]</scope>
    <source>
        <strain evidence="2">Ve08.2h10</strain>
    </source>
</reference>
<dbReference type="InParanoid" id="A0A0D0DAR7"/>